<sequence length="1199" mass="140659">QLKTEFSETNNKLIWQNKYSFLQDIISQAKCDDLLFSNISTVDFSNCSNIPLIQLLNVPFSFTHLIAQNCKITDISQIQMLSKLNLQSLDLSNNLIDDLTGIGQFQTLETLNLSNNLLTSLNLEGLQIKQLVLDGNQIPPSVIPLSQEEEVTPRTLSCFEKLLSLQTEDLKYLLTQHYTNEQLLKLSHDQRFVQKMLFDRKFVEFVEKTEYHKSLFHFFATFQQYSKIAEEDFGHFVSLQKKNEILPEQMMKLVDAFIVKSKQPNETLNQLTVLALHNPDFIAKIVKFIINHDQNLDFSQQISSFLIVFVVPVIGLADRNQSNVHLQKMMHASDHIQSIVDGVLLLFSSSSLKLKFIHYSQLYTSNQTLNIFIKALFLLERQGYQNIYQIMQLFIVNFSQSASYKNSIQNIDQFQTIHQLCNSLETCKPKNLKQFLELNRDHFKLTNDEIFTLFDPILTQTAKRELLASADNIDLLEKQFLHRLNLYQPKTFLEIIRTLMENFLLAGEGQTVERVIQCIARQASVYQNKDYKSVMIVLGAMLMLNTQFILKQQSGKILNNYLYQKDFVEFVQSAPKFVKEDFQADELEEIYIQLEKKPLGALTTMSTCFFAVSQQTFDLDLINNEYIAILNKMRAEQLKQNVNYDAIDYYEIEKKRLNLEMSLYQKMEMKFYDNPVTDLFPCMIQMLMQNIHANEKGLVLRSYKLLKQLTTEMFQIANQEMHEKIYRQFTMMVVVLISQSELMMHQFHQSEDPFDWIQLTQLFSQSERNIRQYDLIKFIVGHLIESKMFIANEEFFQQALLFISYVESIPFTFARDLQLPKLKLRNPVGRISAKLLIQISLQTLQQIKQKLTVFDYQELIMGLYHECVLSKQVPTEQNLQKYILEKQFSTFSQISFTIGIFRILSFLITQFQEISLFELLPDMVELCNPGLIFIQNDVKTFSKFEKQSKQKLNQYVFQQKFSFLLLKVILEHKLPQKEIDERFGQIFSYIKEYPAELFQQIEDLLVLKPDQQQLILSKKFSAGYLKLLLPNLLKQRVDSLQPIKLIIKRLTRKDLNIQSLKQLKVGWPCLTEFLAQVPRCMELEAEVYELVFSHLAQLGRFEKEIDLEQVVELQKLKIELGFLFKMTVYISIVKQNAFYVGEIAKIVKDQTEVKVFLQQIYPYMAAELKLEMDQVVGEMLKLVHEEKIEYVNWIGKWRQ</sequence>
<dbReference type="InterPro" id="IPR050836">
    <property type="entry name" value="SDS22/Internalin_LRR"/>
</dbReference>
<proteinExistence type="predicted"/>
<dbReference type="GO" id="GO:0005085">
    <property type="term" value="F:guanyl-nucleotide exchange factor activity"/>
    <property type="evidence" value="ECO:0007669"/>
    <property type="project" value="InterPro"/>
</dbReference>
<keyword evidence="2" id="KW-0677">Repeat</keyword>
<dbReference type="PANTHER" id="PTHR46652">
    <property type="entry name" value="LEUCINE-RICH REPEAT AND IQ DOMAIN-CONTAINING PROTEIN 1-RELATED"/>
    <property type="match status" value="1"/>
</dbReference>
<dbReference type="PANTHER" id="PTHR46652:SF3">
    <property type="entry name" value="LEUCINE-RICH REPEAT-CONTAINING PROTEIN 9"/>
    <property type="match status" value="1"/>
</dbReference>
<keyword evidence="1" id="KW-0433">Leucine-rich repeat</keyword>
<feature type="non-terminal residue" evidence="4">
    <location>
        <position position="1"/>
    </location>
</feature>
<accession>A0A146K968</accession>
<dbReference type="InterPro" id="IPR001611">
    <property type="entry name" value="Leu-rich_rpt"/>
</dbReference>
<dbReference type="PROSITE" id="PS50190">
    <property type="entry name" value="SEC7"/>
    <property type="match status" value="1"/>
</dbReference>
<reference evidence="4" key="1">
    <citation type="submission" date="2015-07" db="EMBL/GenBank/DDBJ databases">
        <title>Adaptation to a free-living lifestyle via gene acquisitions in the diplomonad Trepomonas sp. PC1.</title>
        <authorList>
            <person name="Xu F."/>
            <person name="Jerlstrom-Hultqvist J."/>
            <person name="Kolisko M."/>
            <person name="Simpson A.G.B."/>
            <person name="Roger A.J."/>
            <person name="Svard S.G."/>
            <person name="Andersson J.O."/>
        </authorList>
    </citation>
    <scope>NUCLEOTIDE SEQUENCE</scope>
    <source>
        <strain evidence="4">PC1</strain>
    </source>
</reference>
<feature type="domain" description="SEC7" evidence="3">
    <location>
        <begin position="405"/>
        <end position="597"/>
    </location>
</feature>
<gene>
    <name evidence="4" type="ORF">TPC1_16113</name>
</gene>
<dbReference type="GO" id="GO:0032012">
    <property type="term" value="P:regulation of ARF protein signal transduction"/>
    <property type="evidence" value="ECO:0007669"/>
    <property type="project" value="InterPro"/>
</dbReference>
<organism evidence="4">
    <name type="scientific">Trepomonas sp. PC1</name>
    <dbReference type="NCBI Taxonomy" id="1076344"/>
    <lineage>
        <taxon>Eukaryota</taxon>
        <taxon>Metamonada</taxon>
        <taxon>Diplomonadida</taxon>
        <taxon>Hexamitidae</taxon>
        <taxon>Hexamitinae</taxon>
        <taxon>Trepomonas</taxon>
    </lineage>
</organism>
<protein>
    <submittedName>
        <fullName evidence="4">Sec7 domain-containing protein</fullName>
    </submittedName>
</protein>
<dbReference type="InterPro" id="IPR032675">
    <property type="entry name" value="LRR_dom_sf"/>
</dbReference>
<evidence type="ECO:0000256" key="1">
    <source>
        <dbReference type="ARBA" id="ARBA00022614"/>
    </source>
</evidence>
<dbReference type="SUPFAM" id="SSF48425">
    <property type="entry name" value="Sec7 domain"/>
    <property type="match status" value="1"/>
</dbReference>
<evidence type="ECO:0000313" key="4">
    <source>
        <dbReference type="EMBL" id="JAP92061.1"/>
    </source>
</evidence>
<dbReference type="EMBL" id="GDID01004545">
    <property type="protein sequence ID" value="JAP92061.1"/>
    <property type="molecule type" value="Transcribed_RNA"/>
</dbReference>
<dbReference type="AlphaFoldDB" id="A0A146K968"/>
<dbReference type="InterPro" id="IPR035999">
    <property type="entry name" value="Sec7_dom_sf"/>
</dbReference>
<dbReference type="Gene3D" id="3.80.10.10">
    <property type="entry name" value="Ribonuclease Inhibitor"/>
    <property type="match status" value="1"/>
</dbReference>
<dbReference type="SUPFAM" id="SSF52058">
    <property type="entry name" value="L domain-like"/>
    <property type="match status" value="1"/>
</dbReference>
<name>A0A146K968_9EUKA</name>
<dbReference type="InterPro" id="IPR023394">
    <property type="entry name" value="Sec7_C_sf"/>
</dbReference>
<evidence type="ECO:0000256" key="2">
    <source>
        <dbReference type="ARBA" id="ARBA00022737"/>
    </source>
</evidence>
<dbReference type="Gene3D" id="1.10.1000.11">
    <property type="entry name" value="Arf Nucleotide-binding Site Opener,domain 2"/>
    <property type="match status" value="1"/>
</dbReference>
<dbReference type="PROSITE" id="PS51450">
    <property type="entry name" value="LRR"/>
    <property type="match status" value="2"/>
</dbReference>
<dbReference type="InterPro" id="IPR000904">
    <property type="entry name" value="Sec7_dom"/>
</dbReference>
<evidence type="ECO:0000259" key="3">
    <source>
        <dbReference type="PROSITE" id="PS50190"/>
    </source>
</evidence>